<name>X1EJN5_9ZZZZ</name>
<evidence type="ECO:0000313" key="1">
    <source>
        <dbReference type="EMBL" id="GAH33511.1"/>
    </source>
</evidence>
<dbReference type="AlphaFoldDB" id="X1EJN5"/>
<proteinExistence type="predicted"/>
<dbReference type="EMBL" id="BARU01011810">
    <property type="protein sequence ID" value="GAH33511.1"/>
    <property type="molecule type" value="Genomic_DNA"/>
</dbReference>
<accession>X1EJN5</accession>
<comment type="caution">
    <text evidence="1">The sequence shown here is derived from an EMBL/GenBank/DDBJ whole genome shotgun (WGS) entry which is preliminary data.</text>
</comment>
<gene>
    <name evidence="1" type="ORF">S03H2_22049</name>
</gene>
<protein>
    <submittedName>
        <fullName evidence="1">Uncharacterized protein</fullName>
    </submittedName>
</protein>
<reference evidence="1" key="1">
    <citation type="journal article" date="2014" name="Front. Microbiol.">
        <title>High frequency of phylogenetically diverse reductive dehalogenase-homologous genes in deep subseafloor sedimentary metagenomes.</title>
        <authorList>
            <person name="Kawai M."/>
            <person name="Futagami T."/>
            <person name="Toyoda A."/>
            <person name="Takaki Y."/>
            <person name="Nishi S."/>
            <person name="Hori S."/>
            <person name="Arai W."/>
            <person name="Tsubouchi T."/>
            <person name="Morono Y."/>
            <person name="Uchiyama I."/>
            <person name="Ito T."/>
            <person name="Fujiyama A."/>
            <person name="Inagaki F."/>
            <person name="Takami H."/>
        </authorList>
    </citation>
    <scope>NUCLEOTIDE SEQUENCE</scope>
    <source>
        <strain evidence="1">Expedition CK06-06</strain>
    </source>
</reference>
<sequence length="121" mass="13981">MHIWVKDGSYCLWPTEPGESFSGDDTTISFEDKYFIKSPDHRLKLWYYNLDDTYEHEFQVRVGQVLNEVFIASFLPSVGMDQMTEAIEKALAAQTISRKDERAAVLDYLSTQPYEGEEGEL</sequence>
<organism evidence="1">
    <name type="scientific">marine sediment metagenome</name>
    <dbReference type="NCBI Taxonomy" id="412755"/>
    <lineage>
        <taxon>unclassified sequences</taxon>
        <taxon>metagenomes</taxon>
        <taxon>ecological metagenomes</taxon>
    </lineage>
</organism>